<evidence type="ECO:0000313" key="10">
    <source>
        <dbReference type="Proteomes" id="UP000319514"/>
    </source>
</evidence>
<feature type="transmembrane region" description="Helical" evidence="8">
    <location>
        <begin position="565"/>
        <end position="586"/>
    </location>
</feature>
<evidence type="ECO:0000256" key="1">
    <source>
        <dbReference type="ARBA" id="ARBA00004651"/>
    </source>
</evidence>
<accession>A0A542ZKB5</accession>
<keyword evidence="10" id="KW-1185">Reference proteome</keyword>
<feature type="transmembrane region" description="Helical" evidence="8">
    <location>
        <begin position="172"/>
        <end position="193"/>
    </location>
</feature>
<feature type="transmembrane region" description="Helical" evidence="8">
    <location>
        <begin position="497"/>
        <end position="519"/>
    </location>
</feature>
<dbReference type="GO" id="GO:0034204">
    <property type="term" value="P:lipid translocation"/>
    <property type="evidence" value="ECO:0007669"/>
    <property type="project" value="TreeGrafter"/>
</dbReference>
<evidence type="ECO:0000256" key="4">
    <source>
        <dbReference type="ARBA" id="ARBA00022960"/>
    </source>
</evidence>
<evidence type="ECO:0000256" key="6">
    <source>
        <dbReference type="ARBA" id="ARBA00022989"/>
    </source>
</evidence>
<feature type="transmembrane region" description="Helical" evidence="8">
    <location>
        <begin position="213"/>
        <end position="234"/>
    </location>
</feature>
<feature type="transmembrane region" description="Helical" evidence="8">
    <location>
        <begin position="394"/>
        <end position="419"/>
    </location>
</feature>
<dbReference type="EMBL" id="VFOQ01000001">
    <property type="protein sequence ID" value="TQL60795.1"/>
    <property type="molecule type" value="Genomic_DNA"/>
</dbReference>
<feature type="transmembrane region" description="Helical" evidence="8">
    <location>
        <begin position="291"/>
        <end position="312"/>
    </location>
</feature>
<dbReference type="Pfam" id="PF03023">
    <property type="entry name" value="MurJ"/>
    <property type="match status" value="1"/>
</dbReference>
<comment type="subcellular location">
    <subcellularLocation>
        <location evidence="1">Cell membrane</location>
        <topology evidence="1">Multi-pass membrane protein</topology>
    </subcellularLocation>
</comment>
<protein>
    <submittedName>
        <fullName evidence="9">Putative peptidoglycan lipid II flippase</fullName>
    </submittedName>
</protein>
<dbReference type="GO" id="GO:0009252">
    <property type="term" value="P:peptidoglycan biosynthetic process"/>
    <property type="evidence" value="ECO:0007669"/>
    <property type="project" value="UniProtKB-KW"/>
</dbReference>
<gene>
    <name evidence="9" type="ORF">FB474_2192</name>
</gene>
<keyword evidence="5" id="KW-0573">Peptidoglycan synthesis</keyword>
<dbReference type="GO" id="GO:0015648">
    <property type="term" value="F:lipid-linked peptidoglycan transporter activity"/>
    <property type="evidence" value="ECO:0007669"/>
    <property type="project" value="TreeGrafter"/>
</dbReference>
<keyword evidence="7 8" id="KW-0472">Membrane</keyword>
<dbReference type="InterPro" id="IPR004268">
    <property type="entry name" value="MurJ"/>
</dbReference>
<keyword evidence="3 8" id="KW-0812">Transmembrane</keyword>
<reference evidence="9 10" key="1">
    <citation type="submission" date="2019-06" db="EMBL/GenBank/DDBJ databases">
        <title>Sequencing the genomes of 1000 actinobacteria strains.</title>
        <authorList>
            <person name="Klenk H.-P."/>
        </authorList>
    </citation>
    <scope>NUCLEOTIDE SEQUENCE [LARGE SCALE GENOMIC DNA]</scope>
    <source>
        <strain evidence="9 10">DSM 18082</strain>
    </source>
</reference>
<feature type="transmembrane region" description="Helical" evidence="8">
    <location>
        <begin position="467"/>
        <end position="485"/>
    </location>
</feature>
<feature type="transmembrane region" description="Helical" evidence="8">
    <location>
        <begin position="531"/>
        <end position="553"/>
    </location>
</feature>
<dbReference type="PRINTS" id="PR01806">
    <property type="entry name" value="VIRFACTRMVIN"/>
</dbReference>
<dbReference type="GO" id="GO:0008360">
    <property type="term" value="P:regulation of cell shape"/>
    <property type="evidence" value="ECO:0007669"/>
    <property type="project" value="UniProtKB-KW"/>
</dbReference>
<dbReference type="InterPro" id="IPR051050">
    <property type="entry name" value="Lipid_II_flippase_MurJ/MviN"/>
</dbReference>
<feature type="transmembrane region" description="Helical" evidence="8">
    <location>
        <begin position="62"/>
        <end position="84"/>
    </location>
</feature>
<keyword evidence="6 8" id="KW-1133">Transmembrane helix</keyword>
<dbReference type="GO" id="GO:0005886">
    <property type="term" value="C:plasma membrane"/>
    <property type="evidence" value="ECO:0007669"/>
    <property type="project" value="UniProtKB-SubCell"/>
</dbReference>
<dbReference type="AlphaFoldDB" id="A0A542ZKB5"/>
<feature type="transmembrane region" description="Helical" evidence="8">
    <location>
        <begin position="255"/>
        <end position="279"/>
    </location>
</feature>
<feature type="transmembrane region" description="Helical" evidence="8">
    <location>
        <begin position="96"/>
        <end position="121"/>
    </location>
</feature>
<sequence length="607" mass="61481">MTAVSPAPSRRAHGLLAAAGLIAVVTLAARVVGFGRWLVFSHSVGVTCVGNVYQTANQLPNVIYEVAAGGALAAIAVPVIAGQLGQGDRESADRTASAMLTWALTLLVPLALLVAALAGPLTSAMLGPDVCRSQPGAAAELGATMLVVFAPQVALYGVGIVLAGVLQAHHRFLGAALAPLLSSLVVIAAYVLYGALSGGHGNDPAHLPAGAAWALSAGTTMGVVALSLPLLVPVRRAGVRLRLTWRFPDGVARRAASLAGAGLVALLAQQAAVLATVWVTNYRSGNGTLNVYTYVQAVYLLPYAVLAVPLAISTFPTLAAQAAQEGVSQEEAAAEAVELEVFERESVEPDPPEREAAAGQVRNSGLGAPAGADGGAAGTDDDASRTLARSTRAVAVAGVLGAAVLLVASRPLGAFFTALDAGRHQPVGRAALQAMPVAMDSYAVGLVGFGLAAVLTRALYVRGRPRIAAVAVAAGWLVAALWPLLALTGPTEPTRTLRTLGVASSAGMTLTGVLLLVAVRQAWGAPALRGLPRTLVAALVAAVVSVAPGRVLADALPTRGLLPSVLVGVLVASVTVVVFVAVLALADRETGRLLTARLRSRVLRRSA</sequence>
<comment type="caution">
    <text evidence="9">The sequence shown here is derived from an EMBL/GenBank/DDBJ whole genome shotgun (WGS) entry which is preliminary data.</text>
</comment>
<organism evidence="9 10">
    <name type="scientific">Oryzihumus leptocrescens</name>
    <dbReference type="NCBI Taxonomy" id="297536"/>
    <lineage>
        <taxon>Bacteria</taxon>
        <taxon>Bacillati</taxon>
        <taxon>Actinomycetota</taxon>
        <taxon>Actinomycetes</taxon>
        <taxon>Micrococcales</taxon>
        <taxon>Intrasporangiaceae</taxon>
        <taxon>Oryzihumus</taxon>
    </lineage>
</organism>
<proteinExistence type="predicted"/>
<evidence type="ECO:0000313" key="9">
    <source>
        <dbReference type="EMBL" id="TQL60795.1"/>
    </source>
</evidence>
<dbReference type="PANTHER" id="PTHR47019:SF1">
    <property type="entry name" value="LIPID II FLIPPASE MURJ"/>
    <property type="match status" value="1"/>
</dbReference>
<evidence type="ECO:0000256" key="5">
    <source>
        <dbReference type="ARBA" id="ARBA00022984"/>
    </source>
</evidence>
<feature type="transmembrane region" description="Helical" evidence="8">
    <location>
        <begin position="439"/>
        <end position="460"/>
    </location>
</feature>
<dbReference type="Proteomes" id="UP000319514">
    <property type="component" value="Unassembled WGS sequence"/>
</dbReference>
<evidence type="ECO:0000256" key="2">
    <source>
        <dbReference type="ARBA" id="ARBA00022475"/>
    </source>
</evidence>
<keyword evidence="2" id="KW-1003">Cell membrane</keyword>
<feature type="transmembrane region" description="Helical" evidence="8">
    <location>
        <begin position="141"/>
        <end position="165"/>
    </location>
</feature>
<evidence type="ECO:0000256" key="8">
    <source>
        <dbReference type="SAM" id="Phobius"/>
    </source>
</evidence>
<evidence type="ECO:0000256" key="7">
    <source>
        <dbReference type="ARBA" id="ARBA00023136"/>
    </source>
</evidence>
<dbReference type="OrthoDB" id="4350032at2"/>
<dbReference type="PANTHER" id="PTHR47019">
    <property type="entry name" value="LIPID II FLIPPASE MURJ"/>
    <property type="match status" value="1"/>
</dbReference>
<name>A0A542ZKB5_9MICO</name>
<keyword evidence="4" id="KW-0133">Cell shape</keyword>
<evidence type="ECO:0000256" key="3">
    <source>
        <dbReference type="ARBA" id="ARBA00022692"/>
    </source>
</evidence>